<dbReference type="Proteomes" id="UP001432322">
    <property type="component" value="Unassembled WGS sequence"/>
</dbReference>
<proteinExistence type="predicted"/>
<evidence type="ECO:0000313" key="2">
    <source>
        <dbReference type="Proteomes" id="UP001432322"/>
    </source>
</evidence>
<comment type="caution">
    <text evidence="1">The sequence shown here is derived from an EMBL/GenBank/DDBJ whole genome shotgun (WGS) entry which is preliminary data.</text>
</comment>
<organism evidence="1 2">
    <name type="scientific">Pristionchus fissidentatus</name>
    <dbReference type="NCBI Taxonomy" id="1538716"/>
    <lineage>
        <taxon>Eukaryota</taxon>
        <taxon>Metazoa</taxon>
        <taxon>Ecdysozoa</taxon>
        <taxon>Nematoda</taxon>
        <taxon>Chromadorea</taxon>
        <taxon>Rhabditida</taxon>
        <taxon>Rhabditina</taxon>
        <taxon>Diplogasteromorpha</taxon>
        <taxon>Diplogasteroidea</taxon>
        <taxon>Neodiplogasteridae</taxon>
        <taxon>Pristionchus</taxon>
    </lineage>
</organism>
<name>A0AAV5WMD9_9BILA</name>
<gene>
    <name evidence="1" type="ORF">PFISCL1PPCAC_24586</name>
</gene>
<dbReference type="AlphaFoldDB" id="A0AAV5WMD9"/>
<feature type="non-terminal residue" evidence="1">
    <location>
        <position position="139"/>
    </location>
</feature>
<keyword evidence="2" id="KW-1185">Reference proteome</keyword>
<sequence length="139" mass="15247">MNTYLFGDGNDDLRAGNCRESIIRLGYSDEFIRGRVVSSVFESHLLDDESSIRIHDSSRGNRAQILIDPSSTSDILLSWATVPHFLGLSLDFPVPLLDSGAETELELLANLKTVLHDGAHCTADKSSDENHTNHPSSLP</sequence>
<accession>A0AAV5WMD9</accession>
<reference evidence="1" key="1">
    <citation type="submission" date="2023-10" db="EMBL/GenBank/DDBJ databases">
        <title>Genome assembly of Pristionchus species.</title>
        <authorList>
            <person name="Yoshida K."/>
            <person name="Sommer R.J."/>
        </authorList>
    </citation>
    <scope>NUCLEOTIDE SEQUENCE</scope>
    <source>
        <strain evidence="1">RS5133</strain>
    </source>
</reference>
<evidence type="ECO:0000313" key="1">
    <source>
        <dbReference type="EMBL" id="GMT33289.1"/>
    </source>
</evidence>
<protein>
    <submittedName>
        <fullName evidence="1">Uncharacterized protein</fullName>
    </submittedName>
</protein>
<dbReference type="EMBL" id="BTSY01000006">
    <property type="protein sequence ID" value="GMT33289.1"/>
    <property type="molecule type" value="Genomic_DNA"/>
</dbReference>